<dbReference type="OrthoDB" id="1938591at2759"/>
<keyword evidence="3" id="KW-0539">Nucleus</keyword>
<dbReference type="SMART" id="SM01014">
    <property type="entry name" value="ARID"/>
    <property type="match status" value="1"/>
</dbReference>
<reference evidence="6" key="4">
    <citation type="submission" date="2025-09" db="UniProtKB">
        <authorList>
            <consortium name="Ensembl"/>
        </authorList>
    </citation>
    <scope>IDENTIFICATION</scope>
</reference>
<dbReference type="CDD" id="cd16869">
    <property type="entry name" value="ARID_ARID5"/>
    <property type="match status" value="1"/>
</dbReference>
<dbReference type="InterPro" id="IPR036431">
    <property type="entry name" value="ARID_dom_sf"/>
</dbReference>
<evidence type="ECO:0000256" key="4">
    <source>
        <dbReference type="SAM" id="MobiDB-lite"/>
    </source>
</evidence>
<dbReference type="Gene3D" id="2.30.30.490">
    <property type="match status" value="1"/>
</dbReference>
<evidence type="ECO:0000256" key="2">
    <source>
        <dbReference type="ARBA" id="ARBA00023163"/>
    </source>
</evidence>
<dbReference type="PANTHER" id="PTHR13964">
    <property type="entry name" value="RBP-RELATED"/>
    <property type="match status" value="1"/>
</dbReference>
<dbReference type="AlphaFoldDB" id="A0A3P8YM04"/>
<reference evidence="6" key="2">
    <citation type="submission" date="2020-02" db="EMBL/GenBank/DDBJ databases">
        <title>Esox lucius (northern pike) genome, fEsoLuc1, primary haplotype.</title>
        <authorList>
            <person name="Myers G."/>
            <person name="Karagic N."/>
            <person name="Meyer A."/>
            <person name="Pippel M."/>
            <person name="Reichard M."/>
            <person name="Winkler S."/>
            <person name="Tracey A."/>
            <person name="Sims Y."/>
            <person name="Howe K."/>
            <person name="Rhie A."/>
            <person name="Formenti G."/>
            <person name="Durbin R."/>
            <person name="Fedrigo O."/>
            <person name="Jarvis E.D."/>
        </authorList>
    </citation>
    <scope>NUCLEOTIDE SEQUENCE [LARGE SCALE GENOMIC DNA]</scope>
</reference>
<proteinExistence type="predicted"/>
<dbReference type="InterPro" id="IPR043151">
    <property type="entry name" value="BAH_sf"/>
</dbReference>
<keyword evidence="1" id="KW-0805">Transcription regulation</keyword>
<evidence type="ECO:0000256" key="3">
    <source>
        <dbReference type="ARBA" id="ARBA00023242"/>
    </source>
</evidence>
<keyword evidence="2" id="KW-0804">Transcription</keyword>
<reference evidence="6" key="3">
    <citation type="submission" date="2025-08" db="UniProtKB">
        <authorList>
            <consortium name="Ensembl"/>
        </authorList>
    </citation>
    <scope>IDENTIFICATION</scope>
</reference>
<keyword evidence="7" id="KW-1185">Reference proteome</keyword>
<sequence length="420" mass="47153">MEPNSLMWVGSPCGLHGPYIFYKAFRFHLETKPRILSLGDFFLVRCKPGEPLCIAELQLLWEERTSKQLLSSSKLYFLPEDTPQGRTVSHGEDEVVAVSEKVVVKLEDLVRWTVRDSSDWNRGLKAVPLKPSDVLRELGKNGQRDTLHRYRESTLNSGLNFKDVLKEKAEIGDDADQKRVLVLSYPQYCRYRSVLARLRERPASLLTSQVVLALGGVASLTEHTHILYCRDTFEHPTLIDNDSICDGFAPNLKGRPRKKKLSISQRRDSQNAPAGKETCSTEAKSPVKVKPESKAAVSKGPKGSTSTSNCKRVSSSSSSSSLEENTQGGPGDGGEECRADEQAFLVSLYQYMKERKTPIERIPYLGFKQINLWTMFQAAEKLGGYELITARRQWKNVYDELGGNPGSTSAATCTRRHYER</sequence>
<protein>
    <recommendedName>
        <fullName evidence="5">ARID domain-containing protein</fullName>
    </recommendedName>
</protein>
<gene>
    <name evidence="6" type="primary">ARID5B</name>
</gene>
<dbReference type="Gene3D" id="1.10.150.60">
    <property type="entry name" value="ARID DNA-binding domain"/>
    <property type="match status" value="1"/>
</dbReference>
<dbReference type="GO" id="GO:0005634">
    <property type="term" value="C:nucleus"/>
    <property type="evidence" value="ECO:0007669"/>
    <property type="project" value="TreeGrafter"/>
</dbReference>
<feature type="compositionally biased region" description="Polar residues" evidence="4">
    <location>
        <begin position="303"/>
        <end position="313"/>
    </location>
</feature>
<dbReference type="Ensembl" id="ENSELUT00000027277.3">
    <property type="protein sequence ID" value="ENSELUP00000017628.2"/>
    <property type="gene ID" value="ENSELUG00000042760.1"/>
</dbReference>
<dbReference type="GO" id="GO:0000976">
    <property type="term" value="F:transcription cis-regulatory region binding"/>
    <property type="evidence" value="ECO:0007669"/>
    <property type="project" value="TreeGrafter"/>
</dbReference>
<evidence type="ECO:0000313" key="7">
    <source>
        <dbReference type="Proteomes" id="UP000265140"/>
    </source>
</evidence>
<dbReference type="Bgee" id="ENSELUG00000017318">
    <property type="expression patterns" value="Expressed in mesonephros and 13 other cell types or tissues"/>
</dbReference>
<name>A0A3P8YM04_ESOLU</name>
<feature type="domain" description="ARID" evidence="5">
    <location>
        <begin position="338"/>
        <end position="420"/>
    </location>
</feature>
<dbReference type="SMART" id="SM00501">
    <property type="entry name" value="BRIGHT"/>
    <property type="match status" value="1"/>
</dbReference>
<evidence type="ECO:0000256" key="1">
    <source>
        <dbReference type="ARBA" id="ARBA00023015"/>
    </source>
</evidence>
<dbReference type="GeneTree" id="ENSGT00940000163584"/>
<dbReference type="PROSITE" id="PS51011">
    <property type="entry name" value="ARID"/>
    <property type="match status" value="1"/>
</dbReference>
<dbReference type="SUPFAM" id="SSF46774">
    <property type="entry name" value="ARID-like"/>
    <property type="match status" value="1"/>
</dbReference>
<dbReference type="GO" id="GO:0006357">
    <property type="term" value="P:regulation of transcription by RNA polymerase II"/>
    <property type="evidence" value="ECO:0007669"/>
    <property type="project" value="TreeGrafter"/>
</dbReference>
<reference evidence="7" key="1">
    <citation type="journal article" date="2014" name="PLoS ONE">
        <title>The genome and linkage map of the northern pike (Esox lucius): conserved synteny revealed between the salmonid sister group and the Neoteleostei.</title>
        <authorList>
            <person name="Rondeau E.B."/>
            <person name="Minkley D.R."/>
            <person name="Leong J.S."/>
            <person name="Messmer A.M."/>
            <person name="Jantzen J.R."/>
            <person name="von Schalburg K.R."/>
            <person name="Lemon C."/>
            <person name="Bird N.H."/>
            <person name="Koop B.F."/>
        </authorList>
    </citation>
    <scope>NUCLEOTIDE SEQUENCE</scope>
</reference>
<dbReference type="Proteomes" id="UP000265140">
    <property type="component" value="Chromosome 6"/>
</dbReference>
<dbReference type="InterPro" id="IPR001606">
    <property type="entry name" value="ARID_dom"/>
</dbReference>
<feature type="region of interest" description="Disordered" evidence="4">
    <location>
        <begin position="255"/>
        <end position="337"/>
    </location>
</feature>
<accession>A0A3P8YM04</accession>
<dbReference type="Pfam" id="PF01388">
    <property type="entry name" value="ARID"/>
    <property type="match status" value="1"/>
</dbReference>
<dbReference type="InterPro" id="IPR051232">
    <property type="entry name" value="ARID/SWI1_ChromRemod"/>
</dbReference>
<organism evidence="6 7">
    <name type="scientific">Esox lucius</name>
    <name type="common">Northern pike</name>
    <dbReference type="NCBI Taxonomy" id="8010"/>
    <lineage>
        <taxon>Eukaryota</taxon>
        <taxon>Metazoa</taxon>
        <taxon>Chordata</taxon>
        <taxon>Craniata</taxon>
        <taxon>Vertebrata</taxon>
        <taxon>Euteleostomi</taxon>
        <taxon>Actinopterygii</taxon>
        <taxon>Neopterygii</taxon>
        <taxon>Teleostei</taxon>
        <taxon>Protacanthopterygii</taxon>
        <taxon>Esociformes</taxon>
        <taxon>Esocidae</taxon>
        <taxon>Esox</taxon>
    </lineage>
</organism>
<evidence type="ECO:0000313" key="6">
    <source>
        <dbReference type="Ensembl" id="ENSELUP00000017628.2"/>
    </source>
</evidence>
<evidence type="ECO:0000259" key="5">
    <source>
        <dbReference type="PROSITE" id="PS51011"/>
    </source>
</evidence>
<dbReference type="PANTHER" id="PTHR13964:SF37">
    <property type="entry name" value="AT-RICH INTERACTIVE DOMAIN-CONTAINING PROTEIN 5B"/>
    <property type="match status" value="1"/>
</dbReference>